<dbReference type="EMBL" id="UINC01006845">
    <property type="protein sequence ID" value="SVA29980.1"/>
    <property type="molecule type" value="Genomic_DNA"/>
</dbReference>
<dbReference type="PANTHER" id="PTHR23150">
    <property type="entry name" value="SULFATASE MODIFYING FACTOR 1, 2"/>
    <property type="match status" value="1"/>
</dbReference>
<keyword evidence="1" id="KW-1133">Transmembrane helix</keyword>
<dbReference type="Gene3D" id="3.90.1580.10">
    <property type="entry name" value="paralog of FGE (formylglycine-generating enzyme)"/>
    <property type="match status" value="1"/>
</dbReference>
<dbReference type="AlphaFoldDB" id="A0A381UPE9"/>
<feature type="domain" description="Sulfatase-modifying factor enzyme-like" evidence="2">
    <location>
        <begin position="485"/>
        <end position="685"/>
    </location>
</feature>
<organism evidence="4">
    <name type="scientific">marine metagenome</name>
    <dbReference type="NCBI Taxonomy" id="408172"/>
    <lineage>
        <taxon>unclassified sequences</taxon>
        <taxon>metagenomes</taxon>
        <taxon>ecological metagenomes</taxon>
    </lineage>
</organism>
<dbReference type="InterPro" id="IPR005532">
    <property type="entry name" value="SUMF_dom"/>
</dbReference>
<evidence type="ECO:0000256" key="1">
    <source>
        <dbReference type="SAM" id="Phobius"/>
    </source>
</evidence>
<sequence>MDGRPFIQVVSEKPEVLINGRLLTGNHWISNNDRIDIADKSISFELDGVNQLTLTVSSNEDSLQPTQFQQKTAGSTIFGSKIFKFSSATFILGLAYFLFYLFTANAVLIKLQPFESEVSISGGYFPHLKIGGRYLLRQGDYQLEVSYPGYYPLSATIAINEDSSQEVAFGLEKLPGELIINTLPMVDSIVSVDGDVVKPALAGGFIIAAGQHTVKITSDRYFAVEQDIQIEGMELTQEIEVVLTPAWAEISVQSSPTGANILIDGELSGISPNTFEVLEGEHTMILNKSGYKPFEQSLIVKASQSQSLDSIELSRLDSKLKVTTNPNGAAVNINSIYQGLSPVMVELPPLQPHVVEVSKPGYQSLTEEIVLPTREEMQVSGAKDFLEFATNLKPLKGFIRVTGTEGASILSDGKQVAKIPSTIELLAKAQTLSVQKEGYVTQEISIQPTPGYEQNLKIRLLTPEEAVLAAMPTTIKTSQGLLMRLVSPGTFVIGAPRKDQGRRANETERLIQITRPFYVGVREIINKEFRQFKPRHTSGAETFRELSNGLHPAVMLTWEDAVDFCQQLSYRESLELAYEKINDQYQLIQPVTNGYRLLTEAEWEWLARFNGGAGKQRYPWGESMPVATESGNYADESGEGLIANVLTNYWDGYPVTSPAAKFNPSPLGIYDLGGNVAEWVNDYYSVYPTNLNQVELDPLGPGEGT</sequence>
<dbReference type="GO" id="GO:0120147">
    <property type="term" value="F:formylglycine-generating oxidase activity"/>
    <property type="evidence" value="ECO:0007669"/>
    <property type="project" value="TreeGrafter"/>
</dbReference>
<dbReference type="InterPro" id="IPR042095">
    <property type="entry name" value="SUMF_sf"/>
</dbReference>
<evidence type="ECO:0008006" key="5">
    <source>
        <dbReference type="Google" id="ProtNLM"/>
    </source>
</evidence>
<keyword evidence="1" id="KW-0472">Membrane</keyword>
<gene>
    <name evidence="4" type="ORF">METZ01_LOCUS82834</name>
</gene>
<feature type="transmembrane region" description="Helical" evidence="1">
    <location>
        <begin position="90"/>
        <end position="109"/>
    </location>
</feature>
<dbReference type="InterPro" id="IPR051043">
    <property type="entry name" value="Sulfatase_Mod_Factor_Kinase"/>
</dbReference>
<protein>
    <recommendedName>
        <fullName evidence="5">PEGA domain-containing protein</fullName>
    </recommendedName>
</protein>
<dbReference type="InterPro" id="IPR013229">
    <property type="entry name" value="PEGA"/>
</dbReference>
<dbReference type="Pfam" id="PF08308">
    <property type="entry name" value="PEGA"/>
    <property type="match status" value="2"/>
</dbReference>
<evidence type="ECO:0000259" key="3">
    <source>
        <dbReference type="Pfam" id="PF08308"/>
    </source>
</evidence>
<feature type="domain" description="PEGA" evidence="3">
    <location>
        <begin position="247"/>
        <end position="309"/>
    </location>
</feature>
<evidence type="ECO:0000259" key="2">
    <source>
        <dbReference type="Pfam" id="PF03781"/>
    </source>
</evidence>
<dbReference type="PANTHER" id="PTHR23150:SF19">
    <property type="entry name" value="FORMYLGLYCINE-GENERATING ENZYME"/>
    <property type="match status" value="1"/>
</dbReference>
<feature type="non-terminal residue" evidence="4">
    <location>
        <position position="705"/>
    </location>
</feature>
<reference evidence="4" key="1">
    <citation type="submission" date="2018-05" db="EMBL/GenBank/DDBJ databases">
        <authorList>
            <person name="Lanie J.A."/>
            <person name="Ng W.-L."/>
            <person name="Kazmierczak K.M."/>
            <person name="Andrzejewski T.M."/>
            <person name="Davidsen T.M."/>
            <person name="Wayne K.J."/>
            <person name="Tettelin H."/>
            <person name="Glass J.I."/>
            <person name="Rusch D."/>
            <person name="Podicherti R."/>
            <person name="Tsui H.-C.T."/>
            <person name="Winkler M.E."/>
        </authorList>
    </citation>
    <scope>NUCLEOTIDE SEQUENCE</scope>
</reference>
<dbReference type="SUPFAM" id="SSF56436">
    <property type="entry name" value="C-type lectin-like"/>
    <property type="match status" value="1"/>
</dbReference>
<proteinExistence type="predicted"/>
<evidence type="ECO:0000313" key="4">
    <source>
        <dbReference type="EMBL" id="SVA29980.1"/>
    </source>
</evidence>
<dbReference type="Pfam" id="PF03781">
    <property type="entry name" value="FGE-sulfatase"/>
    <property type="match status" value="1"/>
</dbReference>
<dbReference type="InterPro" id="IPR016187">
    <property type="entry name" value="CTDL_fold"/>
</dbReference>
<feature type="domain" description="PEGA" evidence="3">
    <location>
        <begin position="319"/>
        <end position="380"/>
    </location>
</feature>
<accession>A0A381UPE9</accession>
<keyword evidence="1" id="KW-0812">Transmembrane</keyword>
<name>A0A381UPE9_9ZZZZ</name>